<keyword evidence="7 9" id="KW-0233">DNA recombination</keyword>
<evidence type="ECO:0000256" key="2">
    <source>
        <dbReference type="ARBA" id="ARBA00022741"/>
    </source>
</evidence>
<evidence type="ECO:0000256" key="8">
    <source>
        <dbReference type="ARBA" id="ARBA00023204"/>
    </source>
</evidence>
<dbReference type="InterPro" id="IPR004605">
    <property type="entry name" value="DNA_helicase_Holl-junc_RuvB"/>
</dbReference>
<dbReference type="InterPro" id="IPR036388">
    <property type="entry name" value="WH-like_DNA-bd_sf"/>
</dbReference>
<dbReference type="GO" id="GO:0016887">
    <property type="term" value="F:ATP hydrolysis activity"/>
    <property type="evidence" value="ECO:0007669"/>
    <property type="project" value="RHEA"/>
</dbReference>
<dbReference type="EMBL" id="LR215037">
    <property type="protein sequence ID" value="VEU75788.1"/>
    <property type="molecule type" value="Genomic_DNA"/>
</dbReference>
<dbReference type="Gene3D" id="1.10.10.10">
    <property type="entry name" value="Winged helix-like DNA-binding domain superfamily/Winged helix DNA-binding domain"/>
    <property type="match status" value="1"/>
</dbReference>
<accession>A0A449B5I1</accession>
<dbReference type="InterPro" id="IPR041445">
    <property type="entry name" value="AAA_lid_4"/>
</dbReference>
<evidence type="ECO:0000313" key="12">
    <source>
        <dbReference type="Proteomes" id="UP000290243"/>
    </source>
</evidence>
<keyword evidence="3 9" id="KW-0227">DNA damage</keyword>
<keyword evidence="8 9" id="KW-0234">DNA repair</keyword>
<proteinExistence type="inferred from homology"/>
<dbReference type="Gene3D" id="1.10.8.60">
    <property type="match status" value="1"/>
</dbReference>
<feature type="binding site" evidence="9">
    <location>
        <position position="7"/>
    </location>
    <ligand>
        <name>ATP</name>
        <dbReference type="ChEBI" id="CHEBI:30616"/>
    </ligand>
</feature>
<dbReference type="Gene3D" id="3.40.50.300">
    <property type="entry name" value="P-loop containing nucleotide triphosphate hydrolases"/>
    <property type="match status" value="1"/>
</dbReference>
<evidence type="ECO:0000313" key="11">
    <source>
        <dbReference type="EMBL" id="VEU75788.1"/>
    </source>
</evidence>
<dbReference type="Pfam" id="PF17864">
    <property type="entry name" value="AAA_lid_4"/>
    <property type="match status" value="1"/>
</dbReference>
<evidence type="ECO:0000256" key="4">
    <source>
        <dbReference type="ARBA" id="ARBA00022801"/>
    </source>
</evidence>
<keyword evidence="2 9" id="KW-0547">Nucleotide-binding</keyword>
<dbReference type="InterPro" id="IPR008823">
    <property type="entry name" value="RuvB_wg_C"/>
</dbReference>
<dbReference type="OrthoDB" id="9804478at2"/>
<feature type="binding site" evidence="9">
    <location>
        <position position="51"/>
    </location>
    <ligand>
        <name>ATP</name>
        <dbReference type="ChEBI" id="CHEBI:30616"/>
    </ligand>
</feature>
<dbReference type="SUPFAM" id="SSF52540">
    <property type="entry name" value="P-loop containing nucleoside triphosphate hydrolases"/>
    <property type="match status" value="1"/>
</dbReference>
<dbReference type="AlphaFoldDB" id="A0A449B5I1"/>
<reference evidence="11 12" key="1">
    <citation type="submission" date="2019-01" db="EMBL/GenBank/DDBJ databases">
        <authorList>
            <consortium name="Pathogen Informatics"/>
        </authorList>
    </citation>
    <scope>NUCLEOTIDE SEQUENCE [LARGE SCALE GENOMIC DNA]</scope>
    <source>
        <strain evidence="11 12">NCTC10168</strain>
    </source>
</reference>
<comment type="function">
    <text evidence="9">The RuvA-RuvB-RuvC complex processes Holliday junction (HJ) DNA during genetic recombination and DNA repair, while the RuvA-RuvB complex plays an important role in the rescue of blocked DNA replication forks via replication fork reversal (RFR). RuvA specifically binds to HJ cruciform DNA, conferring on it an open structure. The RuvB hexamer acts as an ATP-dependent pump, pulling dsDNA into and through the RuvAB complex. RuvB forms 2 homohexamers on either side of HJ DNA bound by 1 or 2 RuvA tetramers; 4 subunits per hexamer contact DNA at a time. Coordinated motions by a converter formed by DNA-disengaged RuvB subunits stimulates ATP hydrolysis and nucleotide exchange. Immobilization of the converter enables RuvB to convert the ATP-contained energy into a lever motion, pulling 2 nucleotides of DNA out of the RuvA tetramer per ATP hydrolyzed, thus driving DNA branch migration. The RuvB motors rotate together with the DNA substrate, which together with the progressing nucleotide cycle form the mechanistic basis for DNA recombination by continuous HJ branch migration. Branch migration allows RuvC to scan DNA until it finds its consensus sequence, where it cleaves and resolves cruciform DNA.</text>
</comment>
<feature type="binding site" evidence="9">
    <location>
        <position position="48"/>
    </location>
    <ligand>
        <name>ATP</name>
        <dbReference type="ChEBI" id="CHEBI:30616"/>
    </ligand>
</feature>
<feature type="binding site" evidence="9">
    <location>
        <position position="157"/>
    </location>
    <ligand>
        <name>ATP</name>
        <dbReference type="ChEBI" id="CHEBI:30616"/>
    </ligand>
</feature>
<dbReference type="HAMAP" id="MF_00016">
    <property type="entry name" value="DNA_HJ_migration_RuvB"/>
    <property type="match status" value="1"/>
</dbReference>
<feature type="region of interest" description="Head domain (RuvB-H)" evidence="9">
    <location>
        <begin position="241"/>
        <end position="324"/>
    </location>
</feature>
<evidence type="ECO:0000256" key="5">
    <source>
        <dbReference type="ARBA" id="ARBA00022840"/>
    </source>
</evidence>
<comment type="subcellular location">
    <subcellularLocation>
        <location evidence="9">Cytoplasm</location>
    </subcellularLocation>
</comment>
<dbReference type="Pfam" id="PF05496">
    <property type="entry name" value="RuvB_N"/>
    <property type="match status" value="1"/>
</dbReference>
<keyword evidence="6 9" id="KW-0238">DNA-binding</keyword>
<feature type="binding site" evidence="9">
    <location>
        <position position="204"/>
    </location>
    <ligand>
        <name>ATP</name>
        <dbReference type="ChEBI" id="CHEBI:30616"/>
    </ligand>
</feature>
<dbReference type="CDD" id="cd00009">
    <property type="entry name" value="AAA"/>
    <property type="match status" value="1"/>
</dbReference>
<comment type="subunit">
    <text evidence="9">Homohexamer. Forms an RuvA(8)-RuvB(12)-Holliday junction (HJ) complex. HJ DNA is sandwiched between 2 RuvA tetramers; dsDNA enters through RuvA and exits via RuvB. An RuvB hexamer assembles on each DNA strand where it exits the tetramer. Each RuvB hexamer is contacted by two RuvA subunits (via domain III) on 2 adjacent RuvB subunits; this complex drives branch migration. In the full resolvosome a probable DNA-RuvA(4)-RuvB(12)-RuvC(2) complex forms which resolves the HJ.</text>
</comment>
<gene>
    <name evidence="9 11" type="primary">ruvB</name>
    <name evidence="11" type="ORF">NCTC10168_00727</name>
</gene>
<comment type="catalytic activity">
    <reaction evidence="9">
        <text>ATP + H2O = ADP + phosphate + H(+)</text>
        <dbReference type="Rhea" id="RHEA:13065"/>
        <dbReference type="ChEBI" id="CHEBI:15377"/>
        <dbReference type="ChEBI" id="CHEBI:15378"/>
        <dbReference type="ChEBI" id="CHEBI:30616"/>
        <dbReference type="ChEBI" id="CHEBI:43474"/>
        <dbReference type="ChEBI" id="CHEBI:456216"/>
    </reaction>
</comment>
<keyword evidence="11" id="KW-0347">Helicase</keyword>
<dbReference type="RefSeq" id="WP_129647185.1">
    <property type="nucleotide sequence ID" value="NZ_LR215037.1"/>
</dbReference>
<dbReference type="NCBIfam" id="TIGR00635">
    <property type="entry name" value="ruvB"/>
    <property type="match status" value="1"/>
</dbReference>
<dbReference type="InterPro" id="IPR036390">
    <property type="entry name" value="WH_DNA-bd_sf"/>
</dbReference>
<comment type="similarity">
    <text evidence="9">Belongs to the RuvB family.</text>
</comment>
<dbReference type="GO" id="GO:0009378">
    <property type="term" value="F:four-way junction helicase activity"/>
    <property type="evidence" value="ECO:0007669"/>
    <property type="project" value="InterPro"/>
</dbReference>
<evidence type="ECO:0000256" key="6">
    <source>
        <dbReference type="ARBA" id="ARBA00023125"/>
    </source>
</evidence>
<feature type="binding site" evidence="9">
    <location>
        <position position="5"/>
    </location>
    <ligand>
        <name>ATP</name>
        <dbReference type="ChEBI" id="CHEBI:30616"/>
    </ligand>
</feature>
<dbReference type="PANTHER" id="PTHR42848:SF1">
    <property type="entry name" value="HOLLIDAY JUNCTION BRANCH MIGRATION COMPLEX SUBUNIT RUVB"/>
    <property type="match status" value="1"/>
</dbReference>
<feature type="region of interest" description="Small ATPAse domain (RuvB-S)" evidence="9">
    <location>
        <begin position="168"/>
        <end position="238"/>
    </location>
</feature>
<feature type="binding site" evidence="9">
    <location>
        <position position="53"/>
    </location>
    <ligand>
        <name>ATP</name>
        <dbReference type="ChEBI" id="CHEBI:30616"/>
    </ligand>
</feature>
<dbReference type="KEGG" id="mmau:NCTC10168_00727"/>
<evidence type="ECO:0000256" key="3">
    <source>
        <dbReference type="ARBA" id="ARBA00022763"/>
    </source>
</evidence>
<feature type="binding site" evidence="9">
    <location>
        <position position="167"/>
    </location>
    <ligand>
        <name>ATP</name>
        <dbReference type="ChEBI" id="CHEBI:30616"/>
    </ligand>
</feature>
<evidence type="ECO:0000256" key="9">
    <source>
        <dbReference type="HAMAP-Rule" id="MF_00016"/>
    </source>
</evidence>
<keyword evidence="12" id="KW-1185">Reference proteome</keyword>
<dbReference type="Proteomes" id="UP000290243">
    <property type="component" value="Chromosome"/>
</dbReference>
<keyword evidence="1 9" id="KW-0963">Cytoplasm</keyword>
<evidence type="ECO:0000256" key="1">
    <source>
        <dbReference type="ARBA" id="ARBA00022490"/>
    </source>
</evidence>
<dbReference type="GO" id="GO:0006281">
    <property type="term" value="P:DNA repair"/>
    <property type="evidence" value="ECO:0007669"/>
    <property type="project" value="UniProtKB-UniRule"/>
</dbReference>
<dbReference type="NCBIfam" id="NF000868">
    <property type="entry name" value="PRK00080.1"/>
    <property type="match status" value="1"/>
</dbReference>
<keyword evidence="5 9" id="KW-0067">ATP-binding</keyword>
<protein>
    <recommendedName>
        <fullName evidence="9">Holliday junction branch migration complex subunit RuvB</fullName>
        <ecNumber evidence="9">3.6.4.-</ecNumber>
    </recommendedName>
</protein>
<dbReference type="InterPro" id="IPR027417">
    <property type="entry name" value="P-loop_NTPase"/>
</dbReference>
<feature type="binding site" evidence="9">
    <location>
        <position position="301"/>
    </location>
    <ligand>
        <name>DNA</name>
        <dbReference type="ChEBI" id="CHEBI:16991"/>
    </ligand>
</feature>
<feature type="binding site" evidence="9">
    <location>
        <position position="52"/>
    </location>
    <ligand>
        <name>ATP</name>
        <dbReference type="ChEBI" id="CHEBI:30616"/>
    </ligand>
</feature>
<comment type="domain">
    <text evidence="9">Has 3 domains, the large (RuvB-L) and small ATPase (RuvB-S) domains and the C-terminal head (RuvB-H) domain. The head domain binds DNA, while the ATPase domains jointly bind ATP, ADP or are empty depending on the state of the subunit in the translocation cycle. During a single DNA translocation step the structure of each domain remains the same, but their relative positions change.</text>
</comment>
<dbReference type="GO" id="GO:0005524">
    <property type="term" value="F:ATP binding"/>
    <property type="evidence" value="ECO:0007669"/>
    <property type="project" value="UniProtKB-UniRule"/>
</dbReference>
<name>A0A449B5I1_9BACT</name>
<dbReference type="GO" id="GO:0048476">
    <property type="term" value="C:Holliday junction resolvase complex"/>
    <property type="evidence" value="ECO:0007669"/>
    <property type="project" value="UniProtKB-UniRule"/>
</dbReference>
<dbReference type="PANTHER" id="PTHR42848">
    <property type="match status" value="1"/>
</dbReference>
<evidence type="ECO:0000259" key="10">
    <source>
        <dbReference type="SMART" id="SM00382"/>
    </source>
</evidence>
<dbReference type="InterPro" id="IPR008824">
    <property type="entry name" value="RuvB-like_N"/>
</dbReference>
<sequence length="324" mass="37360">MKMQLLRPNNFEEFVGQEKIIYTLKTMINGAKFRNETLDHIIFSGPPGTGKTTLANIIANEVGSKVHYLQGSLLEKKLDILSVFANINDNDIIFIDEIHSINKSVEELIYNAMEDFKVDIILGVEGNSKVMRMNLSHFTLIGATTKINILSQPFRDRFGLISNLGKYKEEDIIKILKNNKEKMNVEIDEESLKLLSSYSRYTPRIANHLLKRAFDFSLKDNSKKITKKTVLETFKHLELYKDGLNKEHIDYLNLLNESFNEKWVSVDAICGILNTNKERIINEIEPHLLYLKLVEKSSRGRRITSKGIDYLINLLVNNSNFCHY</sequence>
<feature type="binding site" evidence="9">
    <location>
        <begin position="114"/>
        <end position="116"/>
    </location>
    <ligand>
        <name>ATP</name>
        <dbReference type="ChEBI" id="CHEBI:30616"/>
    </ligand>
</feature>
<dbReference type="GO" id="GO:0000400">
    <property type="term" value="F:four-way junction DNA binding"/>
    <property type="evidence" value="ECO:0007669"/>
    <property type="project" value="UniProtKB-UniRule"/>
</dbReference>
<keyword evidence="4 9" id="KW-0378">Hydrolase</keyword>
<evidence type="ECO:0000256" key="7">
    <source>
        <dbReference type="ARBA" id="ARBA00023172"/>
    </source>
</evidence>
<dbReference type="SUPFAM" id="SSF46785">
    <property type="entry name" value="Winged helix' DNA-binding domain"/>
    <property type="match status" value="1"/>
</dbReference>
<feature type="binding site" evidence="9">
    <location>
        <position position="296"/>
    </location>
    <ligand>
        <name>DNA</name>
        <dbReference type="ChEBI" id="CHEBI:16991"/>
    </ligand>
</feature>
<comment type="caution">
    <text evidence="9">Lacks conserved residue(s) required for the propagation of feature annotation.</text>
</comment>
<dbReference type="Pfam" id="PF05491">
    <property type="entry name" value="WHD_RuvB"/>
    <property type="match status" value="1"/>
</dbReference>
<dbReference type="EC" id="3.6.4.-" evidence="9"/>
<dbReference type="SMART" id="SM00382">
    <property type="entry name" value="AAA"/>
    <property type="match status" value="1"/>
</dbReference>
<dbReference type="InterPro" id="IPR003593">
    <property type="entry name" value="AAA+_ATPase"/>
</dbReference>
<feature type="domain" description="AAA+ ATPase" evidence="10">
    <location>
        <begin position="37"/>
        <end position="168"/>
    </location>
</feature>
<dbReference type="GO" id="GO:0005737">
    <property type="term" value="C:cytoplasm"/>
    <property type="evidence" value="ECO:0007669"/>
    <property type="project" value="UniProtKB-SubCell"/>
</dbReference>
<dbReference type="GO" id="GO:0006310">
    <property type="term" value="P:DNA recombination"/>
    <property type="evidence" value="ECO:0007669"/>
    <property type="project" value="UniProtKB-UniRule"/>
</dbReference>
<feature type="binding site" evidence="9">
    <location>
        <position position="52"/>
    </location>
    <ligand>
        <name>Mg(2+)</name>
        <dbReference type="ChEBI" id="CHEBI:18420"/>
    </ligand>
</feature>
<organism evidence="11 12">
    <name type="scientific">Mycoplasmopsis maculosa</name>
    <dbReference type="NCBI Taxonomy" id="114885"/>
    <lineage>
        <taxon>Bacteria</taxon>
        <taxon>Bacillati</taxon>
        <taxon>Mycoplasmatota</taxon>
        <taxon>Mycoplasmoidales</taxon>
        <taxon>Metamycoplasmataceae</taxon>
        <taxon>Mycoplasmopsis</taxon>
    </lineage>
</organism>